<dbReference type="SUPFAM" id="SSF55961">
    <property type="entry name" value="Bet v1-like"/>
    <property type="match status" value="1"/>
</dbReference>
<dbReference type="EMBL" id="JAGPNK010000008">
    <property type="protein sequence ID" value="KAH7316495.1"/>
    <property type="molecule type" value="Genomic_DNA"/>
</dbReference>
<evidence type="ECO:0000313" key="2">
    <source>
        <dbReference type="Proteomes" id="UP000813444"/>
    </source>
</evidence>
<sequence>MPPSSIPPEQRPTIASALPTPTYAAGGSWSITCSARIRASLAVVVGATLDTSTYPAWNAFCPSATVDGGFSSAKLPAAVCPPPPGLDPKLAAGTLLTLDAHLGPGDASSRNQTALCVSCLEQFTADEEGGAGSGRVGVRLAWRTRDGGLMNRVLRAERVQEFVEDGDGGVEYACWETFHGLLAPVVKMMVGTSLLWGFGAWMDGLKEYTEKFASNAAPP</sequence>
<organism evidence="1 2">
    <name type="scientific">Stachybotrys elegans</name>
    <dbReference type="NCBI Taxonomy" id="80388"/>
    <lineage>
        <taxon>Eukaryota</taxon>
        <taxon>Fungi</taxon>
        <taxon>Dikarya</taxon>
        <taxon>Ascomycota</taxon>
        <taxon>Pezizomycotina</taxon>
        <taxon>Sordariomycetes</taxon>
        <taxon>Hypocreomycetidae</taxon>
        <taxon>Hypocreales</taxon>
        <taxon>Stachybotryaceae</taxon>
        <taxon>Stachybotrys</taxon>
    </lineage>
</organism>
<dbReference type="AlphaFoldDB" id="A0A8K0SMY7"/>
<comment type="caution">
    <text evidence="1">The sequence shown here is derived from an EMBL/GenBank/DDBJ whole genome shotgun (WGS) entry which is preliminary data.</text>
</comment>
<dbReference type="OrthoDB" id="509124at2759"/>
<keyword evidence="2" id="KW-1185">Reference proteome</keyword>
<dbReference type="CDD" id="cd07822">
    <property type="entry name" value="SRPBCC_4"/>
    <property type="match status" value="1"/>
</dbReference>
<reference evidence="1" key="1">
    <citation type="journal article" date="2021" name="Nat. Commun.">
        <title>Genetic determinants of endophytism in the Arabidopsis root mycobiome.</title>
        <authorList>
            <person name="Mesny F."/>
            <person name="Miyauchi S."/>
            <person name="Thiergart T."/>
            <person name="Pickel B."/>
            <person name="Atanasova L."/>
            <person name="Karlsson M."/>
            <person name="Huettel B."/>
            <person name="Barry K.W."/>
            <person name="Haridas S."/>
            <person name="Chen C."/>
            <person name="Bauer D."/>
            <person name="Andreopoulos W."/>
            <person name="Pangilinan J."/>
            <person name="LaButti K."/>
            <person name="Riley R."/>
            <person name="Lipzen A."/>
            <person name="Clum A."/>
            <person name="Drula E."/>
            <person name="Henrissat B."/>
            <person name="Kohler A."/>
            <person name="Grigoriev I.V."/>
            <person name="Martin F.M."/>
            <person name="Hacquard S."/>
        </authorList>
    </citation>
    <scope>NUCLEOTIDE SEQUENCE</scope>
    <source>
        <strain evidence="1">MPI-CAGE-CH-0235</strain>
    </source>
</reference>
<protein>
    <submittedName>
        <fullName evidence="1">Uncharacterized protein</fullName>
    </submittedName>
</protein>
<accession>A0A8K0SMY7</accession>
<dbReference type="Proteomes" id="UP000813444">
    <property type="component" value="Unassembled WGS sequence"/>
</dbReference>
<proteinExistence type="predicted"/>
<name>A0A8K0SMY7_9HYPO</name>
<dbReference type="InterPro" id="IPR023393">
    <property type="entry name" value="START-like_dom_sf"/>
</dbReference>
<gene>
    <name evidence="1" type="ORF">B0I35DRAFT_433226</name>
</gene>
<dbReference type="Gene3D" id="3.30.530.20">
    <property type="match status" value="1"/>
</dbReference>
<evidence type="ECO:0000313" key="1">
    <source>
        <dbReference type="EMBL" id="KAH7316495.1"/>
    </source>
</evidence>